<keyword evidence="9" id="KW-0505">Motor protein</keyword>
<dbReference type="GO" id="GO:0005874">
    <property type="term" value="C:microtubule"/>
    <property type="evidence" value="ECO:0007669"/>
    <property type="project" value="UniProtKB-KW"/>
</dbReference>
<keyword evidence="7" id="KW-0175">Coiled coil</keyword>
<evidence type="ECO:0000256" key="7">
    <source>
        <dbReference type="ARBA" id="ARBA00023054"/>
    </source>
</evidence>
<name>A0AAV8XDF7_9CUCU</name>
<dbReference type="EMBL" id="JAPWTK010000698">
    <property type="protein sequence ID" value="KAJ8936976.1"/>
    <property type="molecule type" value="Genomic_DNA"/>
</dbReference>
<dbReference type="GO" id="GO:0030286">
    <property type="term" value="C:dynein complex"/>
    <property type="evidence" value="ECO:0007669"/>
    <property type="project" value="UniProtKB-KW"/>
</dbReference>
<dbReference type="InterPro" id="IPR026983">
    <property type="entry name" value="DHC"/>
</dbReference>
<comment type="caution">
    <text evidence="14">The sequence shown here is derived from an EMBL/GenBank/DDBJ whole genome shotgun (WGS) entry which is preliminary data.</text>
</comment>
<feature type="domain" description="Dynein heavy chain linker" evidence="12">
    <location>
        <begin position="244"/>
        <end position="408"/>
    </location>
</feature>
<evidence type="ECO:0000313" key="14">
    <source>
        <dbReference type="EMBL" id="KAJ8936976.1"/>
    </source>
</evidence>
<evidence type="ECO:0000256" key="8">
    <source>
        <dbReference type="ARBA" id="ARBA00023069"/>
    </source>
</evidence>
<protein>
    <recommendedName>
        <fullName evidence="16">Dynein heavy chain linker domain-containing protein</fullName>
    </recommendedName>
</protein>
<dbReference type="GO" id="GO:0005524">
    <property type="term" value="F:ATP binding"/>
    <property type="evidence" value="ECO:0007669"/>
    <property type="project" value="UniProtKB-KW"/>
</dbReference>
<dbReference type="GO" id="GO:0005930">
    <property type="term" value="C:axoneme"/>
    <property type="evidence" value="ECO:0007669"/>
    <property type="project" value="UniProtKB-SubCell"/>
</dbReference>
<evidence type="ECO:0000256" key="4">
    <source>
        <dbReference type="ARBA" id="ARBA00022741"/>
    </source>
</evidence>
<dbReference type="AlphaFoldDB" id="A0AAV8XDF7"/>
<sequence length="413" mass="48371">MANNVQVQETVSAVHYLQINCADLKYAIVQHCIEWQEKLCGLLYKMTDMNIMELYEYIKFNSEQFVISNLKPMVMKEPQNLDEMQYALILIDHLKEEVGFRELEFPLINDQLITLDKYSVPVPDLLRNLEKNIPKEWAKYLEVLEAAEKMLDYSKELYKRMARRRTIQDFIIRTSCSLREETKVLLEEFLKSGPFTSDIPASKGLAYLRNMRAKLQLIKDRDERIRNDLGIFGLSFPESLEMIRLEAELASLEVVWQLVDEWDHAWDSYKSGGFWSIETAEMEETAQNLFRKLTRLSRELKDKGWTVIEDTRQRVDAFRRTLPLLGDLKNSAMRPRHWDKVRKTVGVDFDENSPDFNLEAIFAMNLHNFADEINDISNAATMELQIEKGIKAIAEAWAVMKFEIARTETESIE</sequence>
<dbReference type="PANTHER" id="PTHR45703:SF32">
    <property type="entry name" value="DYNEINS HEAVY CHAIN"/>
    <property type="match status" value="1"/>
</dbReference>
<dbReference type="Pfam" id="PF25007">
    <property type="entry name" value="DYH2-5-8_CC"/>
    <property type="match status" value="1"/>
</dbReference>
<evidence type="ECO:0000256" key="10">
    <source>
        <dbReference type="ARBA" id="ARBA00023212"/>
    </source>
</evidence>
<dbReference type="Gene3D" id="1.10.287.2620">
    <property type="match status" value="1"/>
</dbReference>
<evidence type="ECO:0000259" key="13">
    <source>
        <dbReference type="Pfam" id="PF25007"/>
    </source>
</evidence>
<evidence type="ECO:0000256" key="9">
    <source>
        <dbReference type="ARBA" id="ARBA00023175"/>
    </source>
</evidence>
<accession>A0AAV8XDF7</accession>
<dbReference type="PANTHER" id="PTHR45703">
    <property type="entry name" value="DYNEIN HEAVY CHAIN"/>
    <property type="match status" value="1"/>
</dbReference>
<keyword evidence="6" id="KW-0243">Dynein</keyword>
<keyword evidence="5" id="KW-0067">ATP-binding</keyword>
<dbReference type="GO" id="GO:0007018">
    <property type="term" value="P:microtubule-based movement"/>
    <property type="evidence" value="ECO:0007669"/>
    <property type="project" value="InterPro"/>
</dbReference>
<dbReference type="Pfam" id="PF08393">
    <property type="entry name" value="DHC_N2"/>
    <property type="match status" value="1"/>
</dbReference>
<keyword evidence="15" id="KW-1185">Reference proteome</keyword>
<comment type="subcellular location">
    <subcellularLocation>
        <location evidence="1">Cytoplasm</location>
        <location evidence="1">Cytoskeleton</location>
        <location evidence="1">Cilium axoneme</location>
    </subcellularLocation>
</comment>
<keyword evidence="8" id="KW-0969">Cilium</keyword>
<dbReference type="Proteomes" id="UP001162162">
    <property type="component" value="Unassembled WGS sequence"/>
</dbReference>
<evidence type="ECO:0000259" key="12">
    <source>
        <dbReference type="Pfam" id="PF08393"/>
    </source>
</evidence>
<keyword evidence="3" id="KW-0493">Microtubule</keyword>
<evidence type="ECO:0000256" key="6">
    <source>
        <dbReference type="ARBA" id="ARBA00023017"/>
    </source>
</evidence>
<evidence type="ECO:0008006" key="16">
    <source>
        <dbReference type="Google" id="ProtNLM"/>
    </source>
</evidence>
<feature type="domain" description="Dynein axonemal heavy chain 2/5/8 coiled-coil" evidence="13">
    <location>
        <begin position="38"/>
        <end position="161"/>
    </location>
</feature>
<reference evidence="14" key="1">
    <citation type="journal article" date="2023" name="Insect Mol. Biol.">
        <title>Genome sequencing provides insights into the evolution of gene families encoding plant cell wall-degrading enzymes in longhorned beetles.</title>
        <authorList>
            <person name="Shin N.R."/>
            <person name="Okamura Y."/>
            <person name="Kirsch R."/>
            <person name="Pauchet Y."/>
        </authorList>
    </citation>
    <scope>NUCLEOTIDE SEQUENCE</scope>
    <source>
        <strain evidence="14">AMC_N1</strain>
    </source>
</reference>
<organism evidence="14 15">
    <name type="scientific">Aromia moschata</name>
    <dbReference type="NCBI Taxonomy" id="1265417"/>
    <lineage>
        <taxon>Eukaryota</taxon>
        <taxon>Metazoa</taxon>
        <taxon>Ecdysozoa</taxon>
        <taxon>Arthropoda</taxon>
        <taxon>Hexapoda</taxon>
        <taxon>Insecta</taxon>
        <taxon>Pterygota</taxon>
        <taxon>Neoptera</taxon>
        <taxon>Endopterygota</taxon>
        <taxon>Coleoptera</taxon>
        <taxon>Polyphaga</taxon>
        <taxon>Cucujiformia</taxon>
        <taxon>Chrysomeloidea</taxon>
        <taxon>Cerambycidae</taxon>
        <taxon>Cerambycinae</taxon>
        <taxon>Callichromatini</taxon>
        <taxon>Aromia</taxon>
    </lineage>
</organism>
<dbReference type="InterPro" id="IPR056759">
    <property type="entry name" value="DYH2-5-8_CC"/>
</dbReference>
<evidence type="ECO:0000256" key="3">
    <source>
        <dbReference type="ARBA" id="ARBA00022701"/>
    </source>
</evidence>
<evidence type="ECO:0000256" key="11">
    <source>
        <dbReference type="ARBA" id="ARBA00023273"/>
    </source>
</evidence>
<evidence type="ECO:0000256" key="5">
    <source>
        <dbReference type="ARBA" id="ARBA00022840"/>
    </source>
</evidence>
<keyword evidence="4" id="KW-0547">Nucleotide-binding</keyword>
<gene>
    <name evidence="14" type="ORF">NQ318_015640</name>
</gene>
<dbReference type="GO" id="GO:0045505">
    <property type="term" value="F:dynein intermediate chain binding"/>
    <property type="evidence" value="ECO:0007669"/>
    <property type="project" value="InterPro"/>
</dbReference>
<evidence type="ECO:0000256" key="1">
    <source>
        <dbReference type="ARBA" id="ARBA00004430"/>
    </source>
</evidence>
<proteinExistence type="predicted"/>
<evidence type="ECO:0000313" key="15">
    <source>
        <dbReference type="Proteomes" id="UP001162162"/>
    </source>
</evidence>
<keyword evidence="11" id="KW-0966">Cell projection</keyword>
<dbReference type="InterPro" id="IPR013602">
    <property type="entry name" value="Dynein_heavy_linker"/>
</dbReference>
<keyword evidence="10" id="KW-0206">Cytoskeleton</keyword>
<dbReference type="FunFam" id="1.10.287.2620:FF:000002">
    <property type="entry name" value="Dynein heavy chain 2, axonemal"/>
    <property type="match status" value="1"/>
</dbReference>
<keyword evidence="2" id="KW-0963">Cytoplasm</keyword>
<dbReference type="GO" id="GO:0051959">
    <property type="term" value="F:dynein light intermediate chain binding"/>
    <property type="evidence" value="ECO:0007669"/>
    <property type="project" value="InterPro"/>
</dbReference>
<evidence type="ECO:0000256" key="2">
    <source>
        <dbReference type="ARBA" id="ARBA00022490"/>
    </source>
</evidence>